<feature type="transmembrane region" description="Helical" evidence="1">
    <location>
        <begin position="404"/>
        <end position="422"/>
    </location>
</feature>
<dbReference type="RefSeq" id="WP_348717842.1">
    <property type="nucleotide sequence ID" value="NZ_CAXJIO010000013.1"/>
</dbReference>
<feature type="transmembrane region" description="Helical" evidence="1">
    <location>
        <begin position="343"/>
        <end position="368"/>
    </location>
</feature>
<keyword evidence="1" id="KW-0472">Membrane</keyword>
<evidence type="ECO:0000256" key="1">
    <source>
        <dbReference type="SAM" id="Phobius"/>
    </source>
</evidence>
<evidence type="ECO:0000313" key="2">
    <source>
        <dbReference type="EMBL" id="CAL2103647.1"/>
    </source>
</evidence>
<keyword evidence="1" id="KW-1133">Transmembrane helix</keyword>
<protein>
    <submittedName>
        <fullName evidence="2">ABC-2 type transporter protein</fullName>
    </submittedName>
</protein>
<sequence>MSFIKTIKYDYLQRTRSYAFLITLCASLAIGYTFVPEPNANYSTIRIDDYVGVYNAAWFGYVTAIMTSIFLSLIGFYLVNSGIKKDIDTKVGQIIAATQLSNFLYILSKAISNFLILLTIVGVVFIMSIALFFLYNDGGAFEIWKFVKPYLLIPIPAMFLVGVIAVCFEIILRKYTVLQNVIYFFLFSFLMIPQATTEAEFATDVFGSKIVIHQLEQKVRNIKGLEQDIDMTVGYVLGNTTKAKTFEFNGIDFPKSFILSRIVWILLGLIIMTMVTPLFHRFSFKKVNSKAKIKIRLDSKGMKDINLSLLPKVQNNFGIFPLVKTELLLLIRNGSKWLWFLNIIGMIFLTTLPVSISHQFVLPILWFFQVSRLSNLTSKEINNNIHYFAFASFKPIQRVLTSQILSAFLLMLFLATPLFIRLGIQTNFLSIISVSLGAFFIVLLASVFGILTKGKKLFEVVFFLITYANINSIPITNYFGFLEVSNQFFSTILICICSLLILIYLSRIYQLRKA</sequence>
<dbReference type="EMBL" id="CAXJIO010000013">
    <property type="protein sequence ID" value="CAL2103647.1"/>
    <property type="molecule type" value="Genomic_DNA"/>
</dbReference>
<feature type="transmembrane region" description="Helical" evidence="1">
    <location>
        <begin position="114"/>
        <end position="135"/>
    </location>
</feature>
<feature type="transmembrane region" description="Helical" evidence="1">
    <location>
        <begin position="147"/>
        <end position="168"/>
    </location>
</feature>
<name>A0ABP1F5N5_9FLAO</name>
<accession>A0ABP1F5N5</accession>
<feature type="transmembrane region" description="Helical" evidence="1">
    <location>
        <begin position="487"/>
        <end position="505"/>
    </location>
</feature>
<feature type="transmembrane region" description="Helical" evidence="1">
    <location>
        <begin position="428"/>
        <end position="448"/>
    </location>
</feature>
<evidence type="ECO:0000313" key="3">
    <source>
        <dbReference type="Proteomes" id="UP001497527"/>
    </source>
</evidence>
<feature type="transmembrane region" description="Helical" evidence="1">
    <location>
        <begin position="18"/>
        <end position="35"/>
    </location>
</feature>
<keyword evidence="1" id="KW-0812">Transmembrane</keyword>
<dbReference type="Proteomes" id="UP001497527">
    <property type="component" value="Unassembled WGS sequence"/>
</dbReference>
<feature type="transmembrane region" description="Helical" evidence="1">
    <location>
        <begin position="175"/>
        <end position="192"/>
    </location>
</feature>
<proteinExistence type="predicted"/>
<reference evidence="2 3" key="1">
    <citation type="submission" date="2024-05" db="EMBL/GenBank/DDBJ databases">
        <authorList>
            <person name="Duchaud E."/>
        </authorList>
    </citation>
    <scope>NUCLEOTIDE SEQUENCE [LARGE SCALE GENOMIC DNA]</scope>
    <source>
        <strain evidence="2">Ena-SAMPLE-TAB-13-05-2024-13:56:06:370-140308</strain>
    </source>
</reference>
<feature type="transmembrane region" description="Helical" evidence="1">
    <location>
        <begin position="460"/>
        <end position="481"/>
    </location>
</feature>
<comment type="caution">
    <text evidence="2">The sequence shown here is derived from an EMBL/GenBank/DDBJ whole genome shotgun (WGS) entry which is preliminary data.</text>
</comment>
<feature type="transmembrane region" description="Helical" evidence="1">
    <location>
        <begin position="55"/>
        <end position="79"/>
    </location>
</feature>
<feature type="transmembrane region" description="Helical" evidence="1">
    <location>
        <begin position="262"/>
        <end position="284"/>
    </location>
</feature>
<gene>
    <name evidence="2" type="ORF">T190423A01A_40240</name>
</gene>
<keyword evidence="3" id="KW-1185">Reference proteome</keyword>
<organism evidence="2 3">
    <name type="scientific">Tenacibaculum polynesiense</name>
    <dbReference type="NCBI Taxonomy" id="3137857"/>
    <lineage>
        <taxon>Bacteria</taxon>
        <taxon>Pseudomonadati</taxon>
        <taxon>Bacteroidota</taxon>
        <taxon>Flavobacteriia</taxon>
        <taxon>Flavobacteriales</taxon>
        <taxon>Flavobacteriaceae</taxon>
        <taxon>Tenacibaculum</taxon>
    </lineage>
</organism>